<dbReference type="GeneID" id="56276033"/>
<proteinExistence type="predicted"/>
<dbReference type="Gene3D" id="3.40.50.300">
    <property type="entry name" value="P-loop containing nucleotide triphosphate hydrolases"/>
    <property type="match status" value="2"/>
</dbReference>
<gene>
    <name evidence="3" type="ORF">ERW49_13270</name>
</gene>
<feature type="domain" description="AAA+ ATPase" evidence="2">
    <location>
        <begin position="83"/>
        <end position="455"/>
    </location>
</feature>
<dbReference type="Proteomes" id="UP000293465">
    <property type="component" value="Unassembled WGS sequence"/>
</dbReference>
<protein>
    <submittedName>
        <fullName evidence="3">Recombinase RecF</fullName>
    </submittedName>
</protein>
<evidence type="ECO:0000256" key="1">
    <source>
        <dbReference type="SAM" id="Coils"/>
    </source>
</evidence>
<dbReference type="Pfam" id="PF13175">
    <property type="entry name" value="AAA_15"/>
    <property type="match status" value="1"/>
</dbReference>
<accession>A0A4Q5KHX0</accession>
<dbReference type="SUPFAM" id="SSF52540">
    <property type="entry name" value="P-loop containing nucleoside triphosphate hydrolases"/>
    <property type="match status" value="1"/>
</dbReference>
<sequence length="537" mass="61303">MEVIVSKTVRRLIARSDKGDFSASFQLAQSYAEGFSVERDKEKSEHYLTVCANQLKENTFRIKSIKLNNYKGFEFVDLGFSTESPTTVLVGNNGCGKSTILEAIKKCLTHLNSRLGTKSTNGDLIEEIEIKNGKDFSSISAEFEIEKQIVNMELMQKTSLSSKRVRGSYTQINDICQILRQANELDPLLSLPLFCSYTVERANDVTTKDIEESDEIKGVHVWDKAKAYNKSLSGKADFKLFFRWLKELIESDNELSSNADELRVKIEAKEAEINSPLLNELITKHPELEHLLDSHKKELTDYKEQLNVIYTIDEKSLDIVKGAIYNFLPGFNNLKLQRKPLDLILEKNGIKLSVLQLSQGEKTILALVADIARRLTLLNPKSPSPLDSSGIVLIDEIDLHLHPSWQQKVIQRLESTFPNIQFIVTTHSPQVCHTVDSSSIWLLKDGQKYRAPKGTRGAVSSWVLKNLFEVEVRPPDDEITKNLQCYQELVYEDKYDSKDALELRKQLSRHFGSAYEDLVQLDLYIDNRKWEKEYDAD</sequence>
<dbReference type="SMART" id="SM00382">
    <property type="entry name" value="AAA"/>
    <property type="match status" value="1"/>
</dbReference>
<dbReference type="CDD" id="cd00267">
    <property type="entry name" value="ABC_ATPase"/>
    <property type="match status" value="1"/>
</dbReference>
<dbReference type="PANTHER" id="PTHR32182:SF23">
    <property type="entry name" value="ATP BINDING PROTEIN"/>
    <property type="match status" value="1"/>
</dbReference>
<reference evidence="3 4" key="1">
    <citation type="submission" date="2019-02" db="EMBL/GenBank/DDBJ databases">
        <title>Genome sequences of Aliivibrio finisterrensis strains from farmed Atlantic salmon.</title>
        <authorList>
            <person name="Bowman J.P."/>
        </authorList>
    </citation>
    <scope>NUCLEOTIDE SEQUENCE [LARGE SCALE GENOMIC DNA]</scope>
    <source>
        <strain evidence="3 4">A32</strain>
    </source>
</reference>
<feature type="coiled-coil region" evidence="1">
    <location>
        <begin position="252"/>
        <end position="305"/>
    </location>
</feature>
<dbReference type="PANTHER" id="PTHR32182">
    <property type="entry name" value="DNA REPLICATION AND REPAIR PROTEIN RECF"/>
    <property type="match status" value="1"/>
</dbReference>
<evidence type="ECO:0000313" key="3">
    <source>
        <dbReference type="EMBL" id="RYU45707.1"/>
    </source>
</evidence>
<dbReference type="NCBIfam" id="NF041760">
    <property type="entry name" value="PtuA"/>
    <property type="match status" value="1"/>
</dbReference>
<dbReference type="InterPro" id="IPR041685">
    <property type="entry name" value="AAA_GajA/Old/RecF-like"/>
</dbReference>
<dbReference type="OrthoDB" id="9815944at2"/>
<keyword evidence="1" id="KW-0175">Coiled coil</keyword>
<dbReference type="EMBL" id="SEZJ01000011">
    <property type="protein sequence ID" value="RYU45707.1"/>
    <property type="molecule type" value="Genomic_DNA"/>
</dbReference>
<organism evidence="3 4">
    <name type="scientific">Aliivibrio finisterrensis</name>
    <dbReference type="NCBI Taxonomy" id="511998"/>
    <lineage>
        <taxon>Bacteria</taxon>
        <taxon>Pseudomonadati</taxon>
        <taxon>Pseudomonadota</taxon>
        <taxon>Gammaproteobacteria</taxon>
        <taxon>Vibrionales</taxon>
        <taxon>Vibrionaceae</taxon>
        <taxon>Aliivibrio</taxon>
    </lineage>
</organism>
<dbReference type="GO" id="GO:0000731">
    <property type="term" value="P:DNA synthesis involved in DNA repair"/>
    <property type="evidence" value="ECO:0007669"/>
    <property type="project" value="TreeGrafter"/>
</dbReference>
<dbReference type="InterPro" id="IPR027417">
    <property type="entry name" value="P-loop_NTPase"/>
</dbReference>
<evidence type="ECO:0000313" key="4">
    <source>
        <dbReference type="Proteomes" id="UP000293465"/>
    </source>
</evidence>
<evidence type="ECO:0000259" key="2">
    <source>
        <dbReference type="SMART" id="SM00382"/>
    </source>
</evidence>
<comment type="caution">
    <text evidence="3">The sequence shown here is derived from an EMBL/GenBank/DDBJ whole genome shotgun (WGS) entry which is preliminary data.</text>
</comment>
<dbReference type="GO" id="GO:0006302">
    <property type="term" value="P:double-strand break repair"/>
    <property type="evidence" value="ECO:0007669"/>
    <property type="project" value="TreeGrafter"/>
</dbReference>
<name>A0A4Q5KHX0_9GAMM</name>
<dbReference type="InterPro" id="IPR053498">
    <property type="entry name" value="Retron_ATPase"/>
</dbReference>
<dbReference type="AlphaFoldDB" id="A0A4Q5KHX0"/>
<dbReference type="InterPro" id="IPR003593">
    <property type="entry name" value="AAA+_ATPase"/>
</dbReference>
<dbReference type="RefSeq" id="WP_130087791.1">
    <property type="nucleotide sequence ID" value="NZ_SEZJ01000011.1"/>
</dbReference>